<comment type="caution">
    <text evidence="2">The sequence shown here is derived from an EMBL/GenBank/DDBJ whole genome shotgun (WGS) entry which is preliminary data.</text>
</comment>
<dbReference type="EMBL" id="JANARS010000001">
    <property type="protein sequence ID" value="MCP3420643.1"/>
    <property type="molecule type" value="Genomic_DNA"/>
</dbReference>
<feature type="transmembrane region" description="Helical" evidence="1">
    <location>
        <begin position="78"/>
        <end position="98"/>
    </location>
</feature>
<keyword evidence="1" id="KW-1133">Transmembrane helix</keyword>
<keyword evidence="1" id="KW-0472">Membrane</keyword>
<proteinExistence type="predicted"/>
<accession>A0ABT1KSB7</accession>
<sequence>MIRTAPATWLLLAAAAHLGFQLTVAAVVYPALREVGDEAWSGAHERHSRRIAPLVGVLYVPLVIALAWVAATEPQATGTWLALVGGALSVLTTAALAAPLHGRLATVPAVERAELLDTLGRVDLVRTAGAVLCLVGAVVLLA</sequence>
<organism evidence="2 3">
    <name type="scientific">Nocardioides pinisoli</name>
    <dbReference type="NCBI Taxonomy" id="2950279"/>
    <lineage>
        <taxon>Bacteria</taxon>
        <taxon>Bacillati</taxon>
        <taxon>Actinomycetota</taxon>
        <taxon>Actinomycetes</taxon>
        <taxon>Propionibacteriales</taxon>
        <taxon>Nocardioidaceae</taxon>
        <taxon>Nocardioides</taxon>
    </lineage>
</organism>
<dbReference type="RefSeq" id="WP_254179869.1">
    <property type="nucleotide sequence ID" value="NZ_JANARS010000001.1"/>
</dbReference>
<dbReference type="Proteomes" id="UP001204524">
    <property type="component" value="Unassembled WGS sequence"/>
</dbReference>
<protein>
    <recommendedName>
        <fullName evidence="4">DUF1772 domain-containing protein</fullName>
    </recommendedName>
</protein>
<feature type="transmembrane region" description="Helical" evidence="1">
    <location>
        <begin position="124"/>
        <end position="141"/>
    </location>
</feature>
<gene>
    <name evidence="2" type="ORF">NCI01_02425</name>
</gene>
<feature type="transmembrane region" description="Helical" evidence="1">
    <location>
        <begin position="50"/>
        <end position="71"/>
    </location>
</feature>
<evidence type="ECO:0000313" key="3">
    <source>
        <dbReference type="Proteomes" id="UP001204524"/>
    </source>
</evidence>
<reference evidence="2 3" key="1">
    <citation type="submission" date="2022-06" db="EMBL/GenBank/DDBJ databases">
        <authorList>
            <person name="So Y."/>
        </authorList>
    </citation>
    <scope>NUCLEOTIDE SEQUENCE [LARGE SCALE GENOMIC DNA]</scope>
    <source>
        <strain evidence="2 3">STR3</strain>
    </source>
</reference>
<keyword evidence="3" id="KW-1185">Reference proteome</keyword>
<keyword evidence="1" id="KW-0812">Transmembrane</keyword>
<name>A0ABT1KSB7_9ACTN</name>
<evidence type="ECO:0000256" key="1">
    <source>
        <dbReference type="SAM" id="Phobius"/>
    </source>
</evidence>
<evidence type="ECO:0008006" key="4">
    <source>
        <dbReference type="Google" id="ProtNLM"/>
    </source>
</evidence>
<evidence type="ECO:0000313" key="2">
    <source>
        <dbReference type="EMBL" id="MCP3420643.1"/>
    </source>
</evidence>